<feature type="compositionally biased region" description="Polar residues" evidence="1">
    <location>
        <begin position="55"/>
        <end position="75"/>
    </location>
</feature>
<proteinExistence type="predicted"/>
<feature type="region of interest" description="Disordered" evidence="1">
    <location>
        <begin position="1"/>
        <end position="105"/>
    </location>
</feature>
<dbReference type="OrthoDB" id="3056477at2759"/>
<gene>
    <name evidence="2" type="ORF">FA15DRAFT_588828</name>
</gene>
<protein>
    <submittedName>
        <fullName evidence="2">Uncharacterized protein</fullName>
    </submittedName>
</protein>
<accession>A0A5C3L1W8</accession>
<keyword evidence="3" id="KW-1185">Reference proteome</keyword>
<feature type="compositionally biased region" description="Pro residues" evidence="1">
    <location>
        <begin position="83"/>
        <end position="99"/>
    </location>
</feature>
<dbReference type="AlphaFoldDB" id="A0A5C3L1W8"/>
<dbReference type="Proteomes" id="UP000307440">
    <property type="component" value="Unassembled WGS sequence"/>
</dbReference>
<dbReference type="STRING" id="230819.A0A5C3L1W8"/>
<feature type="compositionally biased region" description="Polar residues" evidence="1">
    <location>
        <begin position="231"/>
        <end position="241"/>
    </location>
</feature>
<feature type="compositionally biased region" description="Basic and acidic residues" evidence="1">
    <location>
        <begin position="1"/>
        <end position="18"/>
    </location>
</feature>
<organism evidence="2 3">
    <name type="scientific">Coprinopsis marcescibilis</name>
    <name type="common">Agaric fungus</name>
    <name type="synonym">Psathyrella marcescibilis</name>
    <dbReference type="NCBI Taxonomy" id="230819"/>
    <lineage>
        <taxon>Eukaryota</taxon>
        <taxon>Fungi</taxon>
        <taxon>Dikarya</taxon>
        <taxon>Basidiomycota</taxon>
        <taxon>Agaricomycotina</taxon>
        <taxon>Agaricomycetes</taxon>
        <taxon>Agaricomycetidae</taxon>
        <taxon>Agaricales</taxon>
        <taxon>Agaricineae</taxon>
        <taxon>Psathyrellaceae</taxon>
        <taxon>Coprinopsis</taxon>
    </lineage>
</organism>
<sequence>MDKPAGPRQQPPDKRHAAYESIFGRPGPGPNYPLPPNVQPPYPAYPPQNQGFPYRQQSHYSNVDSRASFGSSYSGHQPYPNHTGPPPGPPPAGHLPPQGPQTFHAPYIQHPQINYEYPIHQGYQPIPPQAQTPFNYQGSLGPPNPQLTRARSVLSNGSPIVNGPMTPYQDPQEMIQASSSHSGITPAQLYQNQVQFNGGRHQPSPVPSYGPQQAEWNRHRSSPSEIHRRPSLTQSLHQNGGVSMRPSDAPRLGISLEHDEGRLGIDFGASGSGSNSDLATDDGESELPYARDDNPGTFTSFCTELRIL</sequence>
<feature type="region of interest" description="Disordered" evidence="1">
    <location>
        <begin position="198"/>
        <end position="293"/>
    </location>
</feature>
<reference evidence="2 3" key="1">
    <citation type="journal article" date="2019" name="Nat. Ecol. Evol.">
        <title>Megaphylogeny resolves global patterns of mushroom evolution.</title>
        <authorList>
            <person name="Varga T."/>
            <person name="Krizsan K."/>
            <person name="Foldi C."/>
            <person name="Dima B."/>
            <person name="Sanchez-Garcia M."/>
            <person name="Sanchez-Ramirez S."/>
            <person name="Szollosi G.J."/>
            <person name="Szarkandi J.G."/>
            <person name="Papp V."/>
            <person name="Albert L."/>
            <person name="Andreopoulos W."/>
            <person name="Angelini C."/>
            <person name="Antonin V."/>
            <person name="Barry K.W."/>
            <person name="Bougher N.L."/>
            <person name="Buchanan P."/>
            <person name="Buyck B."/>
            <person name="Bense V."/>
            <person name="Catcheside P."/>
            <person name="Chovatia M."/>
            <person name="Cooper J."/>
            <person name="Damon W."/>
            <person name="Desjardin D."/>
            <person name="Finy P."/>
            <person name="Geml J."/>
            <person name="Haridas S."/>
            <person name="Hughes K."/>
            <person name="Justo A."/>
            <person name="Karasinski D."/>
            <person name="Kautmanova I."/>
            <person name="Kiss B."/>
            <person name="Kocsube S."/>
            <person name="Kotiranta H."/>
            <person name="LaButti K.M."/>
            <person name="Lechner B.E."/>
            <person name="Liimatainen K."/>
            <person name="Lipzen A."/>
            <person name="Lukacs Z."/>
            <person name="Mihaltcheva S."/>
            <person name="Morgado L.N."/>
            <person name="Niskanen T."/>
            <person name="Noordeloos M.E."/>
            <person name="Ohm R.A."/>
            <person name="Ortiz-Santana B."/>
            <person name="Ovrebo C."/>
            <person name="Racz N."/>
            <person name="Riley R."/>
            <person name="Savchenko A."/>
            <person name="Shiryaev A."/>
            <person name="Soop K."/>
            <person name="Spirin V."/>
            <person name="Szebenyi C."/>
            <person name="Tomsovsky M."/>
            <person name="Tulloss R.E."/>
            <person name="Uehling J."/>
            <person name="Grigoriev I.V."/>
            <person name="Vagvolgyi C."/>
            <person name="Papp T."/>
            <person name="Martin F.M."/>
            <person name="Miettinen O."/>
            <person name="Hibbett D.S."/>
            <person name="Nagy L.G."/>
        </authorList>
    </citation>
    <scope>NUCLEOTIDE SEQUENCE [LARGE SCALE GENOMIC DNA]</scope>
    <source>
        <strain evidence="2 3">CBS 121175</strain>
    </source>
</reference>
<evidence type="ECO:0000313" key="2">
    <source>
        <dbReference type="EMBL" id="TFK26206.1"/>
    </source>
</evidence>
<name>A0A5C3L1W8_COPMA</name>
<evidence type="ECO:0000256" key="1">
    <source>
        <dbReference type="SAM" id="MobiDB-lite"/>
    </source>
</evidence>
<dbReference type="EMBL" id="ML210177">
    <property type="protein sequence ID" value="TFK26206.1"/>
    <property type="molecule type" value="Genomic_DNA"/>
</dbReference>
<feature type="compositionally biased region" description="Pro residues" evidence="1">
    <location>
        <begin position="27"/>
        <end position="46"/>
    </location>
</feature>
<evidence type="ECO:0000313" key="3">
    <source>
        <dbReference type="Proteomes" id="UP000307440"/>
    </source>
</evidence>